<dbReference type="Proteomes" id="UP000255505">
    <property type="component" value="Plasmid II"/>
</dbReference>
<keyword evidence="1" id="KW-0614">Plasmid</keyword>
<evidence type="ECO:0000313" key="1">
    <source>
        <dbReference type="EMBL" id="SPK75302.1"/>
    </source>
</evidence>
<sequence>MDAGQKLAHAREVGVKTGVVLQKRIKNAQQAFNERAQQAMGGDQAKPAGWMAAADPASAYAYAVDSMQRAILFWDTIRQRGNNFVENAVQGLKPVLHFEYETVLDGRSLARPVNYALLKIKPPAGVTIDKRRRPYVIIDPRAGHGPGIGGFKDDSQVGVALRAGHPVYFVIFFRDPEPGQTLLDVCEAEQQFIKTVRALHPDSQKPAIIGNCQGGWAAMMLAASDPDDTGPIVINGAPMSYWGGAWSEGEGDNPMRYSGGLLGGTWLASLTADLGNGKFDGAWLVQNFENLNPANSLWDKYYNLYRKADTEPPRFLEFERWWGGYYLMNREEIEWITRNLFVGNKLWSGDVKDAGGKGFDLRDIKAPIVLFASMGDNITPPQQAFNWVVDVYGSTEEIKARGQVIVGMMHQNIGHLGIFVSGKVAQKEHAQIVSVLQSIELLPPGLYGMIIHERKSGAGVEYEVEFSEHSLEEIARRLNRFERADEKPFEAVAAISEFTQRAYELFAQPYVQAMSNETTARMLREFHPLRMQNWAFSDLNPWMTWLGAAANAVRSNRQALDDDHPLRQQEQAGAEMLSAGLDAYRAVRDAMTEATFFNVYANMLSFLPQDKTAHAGRPAVTEPRELPEVKAALESIREGGYTEAIARMACLLERQGEPLPLSRLELRKELVTDYAELLPELQPADWRQIRGQQELITLYAPEQAIETLPALLHEQADRDRLQTLAEKLKADERLLGRAPTAEQAAMLQRIRAVLSGKPDRPRRGAVPLARRAS</sequence>
<reference evidence="1 2" key="1">
    <citation type="submission" date="2018-01" db="EMBL/GenBank/DDBJ databases">
        <authorList>
            <person name="Gaut B.S."/>
            <person name="Morton B.R."/>
            <person name="Clegg M.T."/>
            <person name="Duvall M.R."/>
        </authorList>
    </citation>
    <scope>NUCLEOTIDE SEQUENCE [LARGE SCALE GENOMIC DNA]</scope>
    <source>
        <strain evidence="1">Cupriavidus taiwanensis LMG 19425</strain>
        <plasmid evidence="2">Plasmid ii</plasmid>
    </source>
</reference>
<dbReference type="SUPFAM" id="SSF53474">
    <property type="entry name" value="alpha/beta-Hydrolases"/>
    <property type="match status" value="1"/>
</dbReference>
<dbReference type="RefSeq" id="WP_115665041.1">
    <property type="nucleotide sequence ID" value="NZ_LT977074.1"/>
</dbReference>
<dbReference type="AlphaFoldDB" id="A0A375IPA7"/>
<gene>
    <name evidence="1" type="ORF">CT19425_MP50338</name>
</gene>
<dbReference type="InterPro" id="IPR024501">
    <property type="entry name" value="DUF3141"/>
</dbReference>
<dbReference type="PANTHER" id="PTHR36837">
    <property type="entry name" value="POLY(3-HYDROXYALKANOATE) POLYMERASE SUBUNIT PHAC"/>
    <property type="match status" value="1"/>
</dbReference>
<dbReference type="EMBL" id="LT991977">
    <property type="protein sequence ID" value="SPK75302.1"/>
    <property type="molecule type" value="Genomic_DNA"/>
</dbReference>
<proteinExistence type="predicted"/>
<geneLocation type="plasmid" evidence="1">
    <name>II</name>
</geneLocation>
<dbReference type="PANTHER" id="PTHR36837:SF2">
    <property type="entry name" value="POLY(3-HYDROXYALKANOATE) POLYMERASE SUBUNIT PHAC"/>
    <property type="match status" value="1"/>
</dbReference>
<protein>
    <recommendedName>
        <fullName evidence="3">Poly(3-hydroxybutyrate) depolymerase</fullName>
    </recommendedName>
</protein>
<name>A0A375IPA7_9BURK</name>
<dbReference type="InterPro" id="IPR029058">
    <property type="entry name" value="AB_hydrolase_fold"/>
</dbReference>
<evidence type="ECO:0008006" key="3">
    <source>
        <dbReference type="Google" id="ProtNLM"/>
    </source>
</evidence>
<evidence type="ECO:0000313" key="2">
    <source>
        <dbReference type="Proteomes" id="UP000255505"/>
    </source>
</evidence>
<dbReference type="InterPro" id="IPR051321">
    <property type="entry name" value="PHA/PHB_synthase"/>
</dbReference>
<organism evidence="1 2">
    <name type="scientific">Cupriavidus taiwanensis</name>
    <dbReference type="NCBI Taxonomy" id="164546"/>
    <lineage>
        <taxon>Bacteria</taxon>
        <taxon>Pseudomonadati</taxon>
        <taxon>Pseudomonadota</taxon>
        <taxon>Betaproteobacteria</taxon>
        <taxon>Burkholderiales</taxon>
        <taxon>Burkholderiaceae</taxon>
        <taxon>Cupriavidus</taxon>
    </lineage>
</organism>
<accession>A0A375IPA7</accession>
<dbReference type="Pfam" id="PF11339">
    <property type="entry name" value="DUF3141"/>
    <property type="match status" value="1"/>
</dbReference>
<dbReference type="Gene3D" id="3.40.50.1820">
    <property type="entry name" value="alpha/beta hydrolase"/>
    <property type="match status" value="1"/>
</dbReference>